<sequence length="54" mass="6161">MTRQEKINFVAASSNHTADIITAMVEANGESYLDRLYMIECAKANDQSFELQYQ</sequence>
<dbReference type="PATRIC" id="fig|649758.3.peg.738"/>
<accession>U2R1Q8</accession>
<evidence type="ECO:0000313" key="2">
    <source>
        <dbReference type="Proteomes" id="UP000016644"/>
    </source>
</evidence>
<dbReference type="EMBL" id="AWVK01000029">
    <property type="protein sequence ID" value="ERK44612.1"/>
    <property type="molecule type" value="Genomic_DNA"/>
</dbReference>
<reference evidence="1 2" key="1">
    <citation type="submission" date="2013-06" db="EMBL/GenBank/DDBJ databases">
        <authorList>
            <person name="Weinstock G."/>
            <person name="Sodergren E."/>
            <person name="Lobos E.A."/>
            <person name="Fulton L."/>
            <person name="Fulton R."/>
            <person name="Courtney L."/>
            <person name="Fronick C."/>
            <person name="O'Laughlin M."/>
            <person name="Godfrey J."/>
            <person name="Wilson R.M."/>
            <person name="Miner T."/>
            <person name="Farmer C."/>
            <person name="Delehaunty K."/>
            <person name="Cordes M."/>
            <person name="Minx P."/>
            <person name="Tomlinson C."/>
            <person name="Chen J."/>
            <person name="Wollam A."/>
            <person name="Pepin K.H."/>
            <person name="Bhonagiri V."/>
            <person name="Zhang X."/>
            <person name="Warren W."/>
            <person name="Mitreva M."/>
            <person name="Mardis E.R."/>
            <person name="Wilson R.K."/>
        </authorList>
    </citation>
    <scope>NUCLEOTIDE SEQUENCE [LARGE SCALE GENOMIC DNA]</scope>
    <source>
        <strain evidence="1 2">ATCC 14869</strain>
    </source>
</reference>
<comment type="caution">
    <text evidence="1">The sequence shown here is derived from an EMBL/GenBank/DDBJ whole genome shotgun (WGS) entry which is preliminary data.</text>
</comment>
<dbReference type="GeneID" id="56994248"/>
<protein>
    <submittedName>
        <fullName evidence="1">Uncharacterized protein</fullName>
    </submittedName>
</protein>
<dbReference type="AlphaFoldDB" id="U2R1Q8"/>
<organism evidence="1 2">
    <name type="scientific">Levilactobacillus brevis ATCC 14869 = DSM 20054</name>
    <dbReference type="NCBI Taxonomy" id="649758"/>
    <lineage>
        <taxon>Bacteria</taxon>
        <taxon>Bacillati</taxon>
        <taxon>Bacillota</taxon>
        <taxon>Bacilli</taxon>
        <taxon>Lactobacillales</taxon>
        <taxon>Lactobacillaceae</taxon>
        <taxon>Levilactobacillus</taxon>
    </lineage>
</organism>
<name>U2R1Q8_LEVBR</name>
<dbReference type="Proteomes" id="UP000016644">
    <property type="component" value="Unassembled WGS sequence"/>
</dbReference>
<proteinExistence type="predicted"/>
<gene>
    <name evidence="1" type="ORF">HMPREF0495_00821</name>
</gene>
<dbReference type="RefSeq" id="WP_021742300.1">
    <property type="nucleotide sequence ID" value="NZ_AZCP01000001.1"/>
</dbReference>
<evidence type="ECO:0000313" key="1">
    <source>
        <dbReference type="EMBL" id="ERK44612.1"/>
    </source>
</evidence>
<dbReference type="HOGENOM" id="CLU_3044582_0_0_9"/>